<dbReference type="Proteomes" id="UP000295294">
    <property type="component" value="Chromosome 2"/>
</dbReference>
<dbReference type="GO" id="GO:0006006">
    <property type="term" value="P:glucose metabolic process"/>
    <property type="evidence" value="ECO:0007669"/>
    <property type="project" value="UniProtKB-KW"/>
</dbReference>
<accession>A0A4P7L8C8</accession>
<dbReference type="NCBIfam" id="TIGR00871">
    <property type="entry name" value="zwf"/>
    <property type="match status" value="1"/>
</dbReference>
<evidence type="ECO:0000313" key="10">
    <source>
        <dbReference type="EMBL" id="QBY51984.1"/>
    </source>
</evidence>
<keyword evidence="3 7" id="KW-0313">Glucose metabolism</keyword>
<dbReference type="HAMAP" id="MF_00966">
    <property type="entry name" value="G6PD"/>
    <property type="match status" value="1"/>
</dbReference>
<dbReference type="EMBL" id="CP038635">
    <property type="protein sequence ID" value="QBY51984.1"/>
    <property type="molecule type" value="Genomic_DNA"/>
</dbReference>
<keyword evidence="4 7" id="KW-0521">NADP</keyword>
<dbReference type="PANTHER" id="PTHR23429">
    <property type="entry name" value="GLUCOSE-6-PHOSPHATE 1-DEHYDROGENASE G6PD"/>
    <property type="match status" value="1"/>
</dbReference>
<feature type="binding site" evidence="7">
    <location>
        <position position="245"/>
    </location>
    <ligand>
        <name>substrate</name>
    </ligand>
</feature>
<feature type="binding site" evidence="7">
    <location>
        <position position="188"/>
    </location>
    <ligand>
        <name>substrate</name>
    </ligand>
</feature>
<evidence type="ECO:0000256" key="7">
    <source>
        <dbReference type="HAMAP-Rule" id="MF_00966"/>
    </source>
</evidence>
<feature type="binding site" evidence="7">
    <location>
        <position position="158"/>
    </location>
    <ligand>
        <name>NADP(+)</name>
        <dbReference type="ChEBI" id="CHEBI:58349"/>
    </ligand>
</feature>
<organism evidence="10 11">
    <name type="scientific">Cupriavidus oxalaticus</name>
    <dbReference type="NCBI Taxonomy" id="96344"/>
    <lineage>
        <taxon>Bacteria</taxon>
        <taxon>Pseudomonadati</taxon>
        <taxon>Pseudomonadota</taxon>
        <taxon>Betaproteobacteria</taxon>
        <taxon>Burkholderiales</taxon>
        <taxon>Burkholderiaceae</taxon>
        <taxon>Cupriavidus</taxon>
    </lineage>
</organism>
<evidence type="ECO:0000256" key="4">
    <source>
        <dbReference type="ARBA" id="ARBA00022857"/>
    </source>
</evidence>
<dbReference type="InterPro" id="IPR019796">
    <property type="entry name" value="G6P_DH_AS"/>
</dbReference>
<dbReference type="InterPro" id="IPR001282">
    <property type="entry name" value="G6P_DH"/>
</dbReference>
<comment type="pathway">
    <text evidence="1 7">Carbohydrate degradation; pentose phosphate pathway; D-ribulose 5-phosphate from D-glucose 6-phosphate (oxidative stage): step 1/3.</text>
</comment>
<dbReference type="InterPro" id="IPR036291">
    <property type="entry name" value="NAD(P)-bd_dom_sf"/>
</dbReference>
<evidence type="ECO:0000259" key="8">
    <source>
        <dbReference type="Pfam" id="PF00479"/>
    </source>
</evidence>
<evidence type="ECO:0000259" key="9">
    <source>
        <dbReference type="Pfam" id="PF02781"/>
    </source>
</evidence>
<dbReference type="PIRSF" id="PIRSF000110">
    <property type="entry name" value="G6PD"/>
    <property type="match status" value="1"/>
</dbReference>
<feature type="domain" description="Glucose-6-phosphate dehydrogenase C-terminal" evidence="9">
    <location>
        <begin position="199"/>
        <end position="494"/>
    </location>
</feature>
<dbReference type="OrthoDB" id="9802739at2"/>
<dbReference type="InterPro" id="IPR022675">
    <property type="entry name" value="G6P_DH_C"/>
</dbReference>
<dbReference type="Pfam" id="PF02781">
    <property type="entry name" value="G6PD_C"/>
    <property type="match status" value="1"/>
</dbReference>
<feature type="binding site" evidence="7">
    <location>
        <position position="192"/>
    </location>
    <ligand>
        <name>substrate</name>
    </ligand>
</feature>
<dbReference type="GO" id="GO:0004345">
    <property type="term" value="F:glucose-6-phosphate dehydrogenase activity"/>
    <property type="evidence" value="ECO:0007669"/>
    <property type="project" value="UniProtKB-UniRule"/>
</dbReference>
<comment type="function">
    <text evidence="7">Catalyzes the oxidation of glucose 6-phosphate to 6-phosphogluconolactone.</text>
</comment>
<evidence type="ECO:0000256" key="2">
    <source>
        <dbReference type="ARBA" id="ARBA00009975"/>
    </source>
</evidence>
<comment type="catalytic activity">
    <reaction evidence="7">
        <text>D-glucose 6-phosphate + NADP(+) = 6-phospho-D-glucono-1,5-lactone + NADPH + H(+)</text>
        <dbReference type="Rhea" id="RHEA:15841"/>
        <dbReference type="ChEBI" id="CHEBI:15378"/>
        <dbReference type="ChEBI" id="CHEBI:57783"/>
        <dbReference type="ChEBI" id="CHEBI:57955"/>
        <dbReference type="ChEBI" id="CHEBI:58349"/>
        <dbReference type="ChEBI" id="CHEBI:61548"/>
        <dbReference type="EC" id="1.1.1.49"/>
    </reaction>
</comment>
<dbReference type="UniPathway" id="UPA00115">
    <property type="reaction ID" value="UER00408"/>
</dbReference>
<sequence>MPTARSAFSASSFGTPDPRPVDLVIFGGTGDLSARKLLPSLYMCHCDGNLPEGTRIIGVGRHEWDAAAFARFADERAQPFVDARYLDPDKWRAFLQRLDFVRVDASQPGHYETLGKALRSEALRIYYMAMPPGLFAQTCDNLAGHGLIADDTRLVLEKPLGVDLASAIAISEVVTRYFSEDRTYRIDHYLGKETVQNLMALRFGNSIFEPLWRTPFVCSVQITVAETVGVGSRGGFYDEAGAMRDMIQNHLLQLVSILAMEPPASLNSDAVRDEKLKVLRSLRPMSPEDVRRNTVRGQYTAGAIGGELVPGYLQEDGIPADSRTETFVAMRAELGTWRWNKVPFYLRTGKRMQERVTEVVIQFAGVPHSIFDPGSTLRANRMVIRLQPEESVRLMLMVKQPGEGMKLKPLSLALNLDSAFTTRRAEAYERLLLDVIRGRLALFVRRDELQAAWTWVDPILEAWRHQDEGPRPYTAGTWGPAASSAFMAREGVQWSEEA</sequence>
<dbReference type="KEGG" id="cox:E0W60_12140"/>
<name>A0A4P7L8C8_9BURK</name>
<feature type="domain" description="Glucose-6-phosphate dehydrogenase NAD-binding" evidence="8">
    <location>
        <begin position="24"/>
        <end position="197"/>
    </location>
</feature>
<keyword evidence="6 7" id="KW-0119">Carbohydrate metabolism</keyword>
<keyword evidence="5 7" id="KW-0560">Oxidoreductase</keyword>
<evidence type="ECO:0000256" key="5">
    <source>
        <dbReference type="ARBA" id="ARBA00023002"/>
    </source>
</evidence>
<dbReference type="SUPFAM" id="SSF51735">
    <property type="entry name" value="NAD(P)-binding Rossmann-fold domains"/>
    <property type="match status" value="1"/>
</dbReference>
<dbReference type="PRINTS" id="PR00079">
    <property type="entry name" value="G6PDHDRGNASE"/>
</dbReference>
<proteinExistence type="inferred from homology"/>
<feature type="binding site" evidence="7">
    <location>
        <position position="350"/>
    </location>
    <ligand>
        <name>substrate</name>
    </ligand>
</feature>
<protein>
    <recommendedName>
        <fullName evidence="7">Glucose-6-phosphate 1-dehydrogenase</fullName>
        <shortName evidence="7">G6PD</shortName>
        <ecNumber evidence="7">1.1.1.49</ecNumber>
    </recommendedName>
</protein>
<evidence type="ECO:0000313" key="11">
    <source>
        <dbReference type="Proteomes" id="UP000295294"/>
    </source>
</evidence>
<dbReference type="GO" id="GO:0005829">
    <property type="term" value="C:cytosol"/>
    <property type="evidence" value="ECO:0007669"/>
    <property type="project" value="TreeGrafter"/>
</dbReference>
<dbReference type="RefSeq" id="WP_135704316.1">
    <property type="nucleotide sequence ID" value="NZ_CP038635.1"/>
</dbReference>
<reference evidence="10 11" key="1">
    <citation type="submission" date="2019-03" db="EMBL/GenBank/DDBJ databases">
        <title>Efficiently degradation of phenoxyalkanoic acid herbicides by Cupriavidus oxalaticus strain X32.</title>
        <authorList>
            <person name="Sheng X."/>
        </authorList>
    </citation>
    <scope>NUCLEOTIDE SEQUENCE [LARGE SCALE GENOMIC DNA]</scope>
    <source>
        <strain evidence="10 11">X32</strain>
    </source>
</reference>
<dbReference type="Gene3D" id="3.40.50.720">
    <property type="entry name" value="NAD(P)-binding Rossmann-like Domain"/>
    <property type="match status" value="1"/>
</dbReference>
<dbReference type="InterPro" id="IPR022674">
    <property type="entry name" value="G6P_DH_NAD-bd"/>
</dbReference>
<dbReference type="PROSITE" id="PS00069">
    <property type="entry name" value="G6P_DEHYDROGENASE"/>
    <property type="match status" value="1"/>
</dbReference>
<evidence type="ECO:0000256" key="6">
    <source>
        <dbReference type="ARBA" id="ARBA00023277"/>
    </source>
</evidence>
<evidence type="ECO:0000256" key="1">
    <source>
        <dbReference type="ARBA" id="ARBA00004937"/>
    </source>
</evidence>
<comment type="similarity">
    <text evidence="2 7">Belongs to the glucose-6-phosphate dehydrogenase family.</text>
</comment>
<dbReference type="GO" id="GO:0009051">
    <property type="term" value="P:pentose-phosphate shunt, oxidative branch"/>
    <property type="evidence" value="ECO:0007669"/>
    <property type="project" value="TreeGrafter"/>
</dbReference>
<gene>
    <name evidence="7 10" type="primary">zwf</name>
    <name evidence="10" type="ORF">E0W60_12140</name>
</gene>
<dbReference type="PANTHER" id="PTHR23429:SF0">
    <property type="entry name" value="GLUCOSE-6-PHOSPHATE 1-DEHYDROGENASE"/>
    <property type="match status" value="1"/>
</dbReference>
<feature type="binding site" evidence="7">
    <location>
        <position position="226"/>
    </location>
    <ligand>
        <name>substrate</name>
    </ligand>
</feature>
<dbReference type="EC" id="1.1.1.49" evidence="7"/>
<evidence type="ECO:0000256" key="3">
    <source>
        <dbReference type="ARBA" id="ARBA00022526"/>
    </source>
</evidence>
<comment type="caution">
    <text evidence="7">Lacks conserved residue(s) required for the propagation of feature annotation.</text>
</comment>
<dbReference type="STRING" id="1349762.GCA_001592245_00019"/>
<dbReference type="AlphaFoldDB" id="A0A4P7L8C8"/>
<feature type="active site" description="Proton acceptor" evidence="7">
    <location>
        <position position="250"/>
    </location>
</feature>
<feature type="binding site" evidence="7">
    <location>
        <position position="61"/>
    </location>
    <ligand>
        <name>NADP(+)</name>
        <dbReference type="ChEBI" id="CHEBI:58349"/>
    </ligand>
</feature>
<dbReference type="Pfam" id="PF00479">
    <property type="entry name" value="G6PD_N"/>
    <property type="match status" value="1"/>
</dbReference>
<dbReference type="Gene3D" id="3.30.360.10">
    <property type="entry name" value="Dihydrodipicolinate Reductase, domain 2"/>
    <property type="match status" value="1"/>
</dbReference>
<dbReference type="GO" id="GO:0050661">
    <property type="term" value="F:NADP binding"/>
    <property type="evidence" value="ECO:0007669"/>
    <property type="project" value="UniProtKB-UniRule"/>
</dbReference>
<dbReference type="SUPFAM" id="SSF55347">
    <property type="entry name" value="Glyceraldehyde-3-phosphate dehydrogenase-like, C-terminal domain"/>
    <property type="match status" value="1"/>
</dbReference>